<name>A0ABU0LCV9_XANAG</name>
<evidence type="ECO:0000313" key="2">
    <source>
        <dbReference type="Proteomes" id="UP001241747"/>
    </source>
</evidence>
<sequence>MTFAEALRRFVEAGNSFEGTMPPPDADVNMTFEGAGSHLVIGAGVTFRHAQIRFMSGGCVIRIGAGTRMSTFLAVEEGGSIEIGPDTVFTAAGKIMAVEGRKVTIGARCLLSDVRMRTSDSHSIIDAKTRERLNPARDIRIGDDVWIAEDVRIYKGVEVGEGCIVAARSTLTRSLPPRTLSAGTPARVIREDVAWVRERL</sequence>
<evidence type="ECO:0000313" key="1">
    <source>
        <dbReference type="EMBL" id="MDQ0504985.1"/>
    </source>
</evidence>
<dbReference type="Proteomes" id="UP001241747">
    <property type="component" value="Unassembled WGS sequence"/>
</dbReference>
<dbReference type="RefSeq" id="WP_237344640.1">
    <property type="nucleotide sequence ID" value="NZ_JABWGX010000005.1"/>
</dbReference>
<organism evidence="1 2">
    <name type="scientific">Xanthobacter agilis</name>
    <dbReference type="NCBI Taxonomy" id="47492"/>
    <lineage>
        <taxon>Bacteria</taxon>
        <taxon>Pseudomonadati</taxon>
        <taxon>Pseudomonadota</taxon>
        <taxon>Alphaproteobacteria</taxon>
        <taxon>Hyphomicrobiales</taxon>
        <taxon>Xanthobacteraceae</taxon>
        <taxon>Xanthobacter</taxon>
    </lineage>
</organism>
<gene>
    <name evidence="1" type="ORF">QOZ94_001767</name>
</gene>
<dbReference type="InterPro" id="IPR011004">
    <property type="entry name" value="Trimer_LpxA-like_sf"/>
</dbReference>
<keyword evidence="2" id="KW-1185">Reference proteome</keyword>
<reference evidence="1 2" key="1">
    <citation type="submission" date="2023-07" db="EMBL/GenBank/DDBJ databases">
        <title>Genomic Encyclopedia of Type Strains, Phase IV (KMG-IV): sequencing the most valuable type-strain genomes for metagenomic binning, comparative biology and taxonomic classification.</title>
        <authorList>
            <person name="Goeker M."/>
        </authorList>
    </citation>
    <scope>NUCLEOTIDE SEQUENCE [LARGE SCALE GENOMIC DNA]</scope>
    <source>
        <strain evidence="1 2">DSM 3770</strain>
    </source>
</reference>
<protein>
    <submittedName>
        <fullName evidence="1">Acetyltransferase-like isoleucine patch superfamily enzyme</fullName>
    </submittedName>
</protein>
<dbReference type="PANTHER" id="PTHR23416">
    <property type="entry name" value="SIALIC ACID SYNTHASE-RELATED"/>
    <property type="match status" value="1"/>
</dbReference>
<dbReference type="Pfam" id="PF00132">
    <property type="entry name" value="Hexapep"/>
    <property type="match status" value="1"/>
</dbReference>
<dbReference type="InterPro" id="IPR051159">
    <property type="entry name" value="Hexapeptide_acetyltransf"/>
</dbReference>
<comment type="caution">
    <text evidence="1">The sequence shown here is derived from an EMBL/GenBank/DDBJ whole genome shotgun (WGS) entry which is preliminary data.</text>
</comment>
<accession>A0ABU0LCV9</accession>
<proteinExistence type="predicted"/>
<dbReference type="SUPFAM" id="SSF51161">
    <property type="entry name" value="Trimeric LpxA-like enzymes"/>
    <property type="match status" value="1"/>
</dbReference>
<dbReference type="EMBL" id="JAUSVY010000003">
    <property type="protein sequence ID" value="MDQ0504985.1"/>
    <property type="molecule type" value="Genomic_DNA"/>
</dbReference>
<dbReference type="InterPro" id="IPR001451">
    <property type="entry name" value="Hexapep"/>
</dbReference>
<dbReference type="Gene3D" id="2.160.10.10">
    <property type="entry name" value="Hexapeptide repeat proteins"/>
    <property type="match status" value="1"/>
</dbReference>
<dbReference type="PANTHER" id="PTHR23416:SF78">
    <property type="entry name" value="LIPOPOLYSACCHARIDE BIOSYNTHESIS O-ACETYL TRANSFERASE WBBJ-RELATED"/>
    <property type="match status" value="1"/>
</dbReference>
<dbReference type="CDD" id="cd04647">
    <property type="entry name" value="LbH_MAT_like"/>
    <property type="match status" value="1"/>
</dbReference>